<organism evidence="1 2">
    <name type="scientific">Ensete ventricosum</name>
    <name type="common">Abyssinian banana</name>
    <name type="synonym">Musa ensete</name>
    <dbReference type="NCBI Taxonomy" id="4639"/>
    <lineage>
        <taxon>Eukaryota</taxon>
        <taxon>Viridiplantae</taxon>
        <taxon>Streptophyta</taxon>
        <taxon>Embryophyta</taxon>
        <taxon>Tracheophyta</taxon>
        <taxon>Spermatophyta</taxon>
        <taxon>Magnoliopsida</taxon>
        <taxon>Liliopsida</taxon>
        <taxon>Zingiberales</taxon>
        <taxon>Musaceae</taxon>
        <taxon>Ensete</taxon>
    </lineage>
</organism>
<dbReference type="EMBL" id="AMZH03005984">
    <property type="protein sequence ID" value="RRT64974.1"/>
    <property type="molecule type" value="Genomic_DNA"/>
</dbReference>
<sequence length="114" mass="12659">MSLAASRQLYRRSVFKWTCKKQSFESRNLLKRFSGLQMDLQEGLGRGGGVPDMVPPMAKLAQGVEVTSRGVEWSYRGADVVEVTRISRAKMDLGVDVIELTDRISGVNVALELI</sequence>
<gene>
    <name evidence="1" type="ORF">B296_00040146</name>
</gene>
<evidence type="ECO:0000313" key="2">
    <source>
        <dbReference type="Proteomes" id="UP000287651"/>
    </source>
</evidence>
<protein>
    <submittedName>
        <fullName evidence="1">Uncharacterized protein</fullName>
    </submittedName>
</protein>
<evidence type="ECO:0000313" key="1">
    <source>
        <dbReference type="EMBL" id="RRT64974.1"/>
    </source>
</evidence>
<proteinExistence type="predicted"/>
<reference evidence="1 2" key="1">
    <citation type="journal article" date="2014" name="Agronomy (Basel)">
        <title>A Draft Genome Sequence for Ensete ventricosum, the Drought-Tolerant Tree Against Hunger.</title>
        <authorList>
            <person name="Harrison J."/>
            <person name="Moore K.A."/>
            <person name="Paszkiewicz K."/>
            <person name="Jones T."/>
            <person name="Grant M."/>
            <person name="Ambacheew D."/>
            <person name="Muzemil S."/>
            <person name="Studholme D.J."/>
        </authorList>
    </citation>
    <scope>NUCLEOTIDE SEQUENCE [LARGE SCALE GENOMIC DNA]</scope>
</reference>
<accession>A0A426ZM20</accession>
<comment type="caution">
    <text evidence="1">The sequence shown here is derived from an EMBL/GenBank/DDBJ whole genome shotgun (WGS) entry which is preliminary data.</text>
</comment>
<dbReference type="Proteomes" id="UP000287651">
    <property type="component" value="Unassembled WGS sequence"/>
</dbReference>
<dbReference type="AlphaFoldDB" id="A0A426ZM20"/>
<name>A0A426ZM20_ENSVE</name>